<evidence type="ECO:0000313" key="1">
    <source>
        <dbReference type="EMBL" id="KAK0746343.1"/>
    </source>
</evidence>
<evidence type="ECO:0000313" key="2">
    <source>
        <dbReference type="Proteomes" id="UP001172155"/>
    </source>
</evidence>
<accession>A0AA40EVK0</accession>
<sequence length="58" mass="6199">MLEAKAIEAAQFSNISLPSFSTSTGRAPSTVGKCHPLRIPKRVFLSSSSSSFPVHSIH</sequence>
<proteinExistence type="predicted"/>
<dbReference type="EMBL" id="JAUKUD010000004">
    <property type="protein sequence ID" value="KAK0746343.1"/>
    <property type="molecule type" value="Genomic_DNA"/>
</dbReference>
<protein>
    <submittedName>
        <fullName evidence="1">Uncharacterized protein</fullName>
    </submittedName>
</protein>
<gene>
    <name evidence="1" type="ORF">B0T18DRAFT_411428</name>
</gene>
<dbReference type="AlphaFoldDB" id="A0AA40EVK0"/>
<comment type="caution">
    <text evidence="1">The sequence shown here is derived from an EMBL/GenBank/DDBJ whole genome shotgun (WGS) entry which is preliminary data.</text>
</comment>
<keyword evidence="2" id="KW-1185">Reference proteome</keyword>
<reference evidence="1" key="1">
    <citation type="submission" date="2023-06" db="EMBL/GenBank/DDBJ databases">
        <title>Genome-scale phylogeny and comparative genomics of the fungal order Sordariales.</title>
        <authorList>
            <consortium name="Lawrence Berkeley National Laboratory"/>
            <person name="Hensen N."/>
            <person name="Bonometti L."/>
            <person name="Westerberg I."/>
            <person name="Brannstrom I.O."/>
            <person name="Guillou S."/>
            <person name="Cros-Aarteil S."/>
            <person name="Calhoun S."/>
            <person name="Haridas S."/>
            <person name="Kuo A."/>
            <person name="Mondo S."/>
            <person name="Pangilinan J."/>
            <person name="Riley R."/>
            <person name="LaButti K."/>
            <person name="Andreopoulos B."/>
            <person name="Lipzen A."/>
            <person name="Chen C."/>
            <person name="Yanf M."/>
            <person name="Daum C."/>
            <person name="Ng V."/>
            <person name="Clum A."/>
            <person name="Steindorff A."/>
            <person name="Ohm R."/>
            <person name="Martin F."/>
            <person name="Silar P."/>
            <person name="Natvig D."/>
            <person name="Lalanne C."/>
            <person name="Gautier V."/>
            <person name="Ament-velasquez S.L."/>
            <person name="Kruys A."/>
            <person name="Hutchinson M.I."/>
            <person name="Powell A.J."/>
            <person name="Barry K."/>
            <person name="Miller A.N."/>
            <person name="Grigoriev I.V."/>
            <person name="Debuchy R."/>
            <person name="Gladieux P."/>
            <person name="Thoren M.H."/>
            <person name="Johannesson H."/>
        </authorList>
    </citation>
    <scope>NUCLEOTIDE SEQUENCE</scope>
    <source>
        <strain evidence="1">SMH3187-1</strain>
    </source>
</reference>
<name>A0AA40EVK0_9PEZI</name>
<dbReference type="Proteomes" id="UP001172155">
    <property type="component" value="Unassembled WGS sequence"/>
</dbReference>
<organism evidence="1 2">
    <name type="scientific">Schizothecium vesticola</name>
    <dbReference type="NCBI Taxonomy" id="314040"/>
    <lineage>
        <taxon>Eukaryota</taxon>
        <taxon>Fungi</taxon>
        <taxon>Dikarya</taxon>
        <taxon>Ascomycota</taxon>
        <taxon>Pezizomycotina</taxon>
        <taxon>Sordariomycetes</taxon>
        <taxon>Sordariomycetidae</taxon>
        <taxon>Sordariales</taxon>
        <taxon>Schizotheciaceae</taxon>
        <taxon>Schizothecium</taxon>
    </lineage>
</organism>